<evidence type="ECO:0000313" key="3">
    <source>
        <dbReference type="EMBL" id="MPC90294.1"/>
    </source>
</evidence>
<feature type="transmembrane region" description="Helical" evidence="2">
    <location>
        <begin position="106"/>
        <end position="124"/>
    </location>
</feature>
<keyword evidence="2" id="KW-1133">Transmembrane helix</keyword>
<accession>A0A5B7JD50</accession>
<keyword evidence="2" id="KW-0812">Transmembrane</keyword>
<feature type="compositionally biased region" description="Polar residues" evidence="1">
    <location>
        <begin position="26"/>
        <end position="35"/>
    </location>
</feature>
<feature type="compositionally biased region" description="Basic and acidic residues" evidence="1">
    <location>
        <begin position="37"/>
        <end position="58"/>
    </location>
</feature>
<keyword evidence="4" id="KW-1185">Reference proteome</keyword>
<dbReference type="AlphaFoldDB" id="A0A5B7JD50"/>
<organism evidence="3 4">
    <name type="scientific">Portunus trituberculatus</name>
    <name type="common">Swimming crab</name>
    <name type="synonym">Neptunus trituberculatus</name>
    <dbReference type="NCBI Taxonomy" id="210409"/>
    <lineage>
        <taxon>Eukaryota</taxon>
        <taxon>Metazoa</taxon>
        <taxon>Ecdysozoa</taxon>
        <taxon>Arthropoda</taxon>
        <taxon>Crustacea</taxon>
        <taxon>Multicrustacea</taxon>
        <taxon>Malacostraca</taxon>
        <taxon>Eumalacostraca</taxon>
        <taxon>Eucarida</taxon>
        <taxon>Decapoda</taxon>
        <taxon>Pleocyemata</taxon>
        <taxon>Brachyura</taxon>
        <taxon>Eubrachyura</taxon>
        <taxon>Portunoidea</taxon>
        <taxon>Portunidae</taxon>
        <taxon>Portuninae</taxon>
        <taxon>Portunus</taxon>
    </lineage>
</organism>
<gene>
    <name evidence="3" type="ORF">E2C01_085271</name>
</gene>
<protein>
    <submittedName>
        <fullName evidence="3">Uncharacterized protein</fullName>
    </submittedName>
</protein>
<dbReference type="EMBL" id="VSRR010083883">
    <property type="protein sequence ID" value="MPC90294.1"/>
    <property type="molecule type" value="Genomic_DNA"/>
</dbReference>
<evidence type="ECO:0000313" key="4">
    <source>
        <dbReference type="Proteomes" id="UP000324222"/>
    </source>
</evidence>
<reference evidence="3 4" key="1">
    <citation type="submission" date="2019-05" db="EMBL/GenBank/DDBJ databases">
        <title>Another draft genome of Portunus trituberculatus and its Hox gene families provides insights of decapod evolution.</title>
        <authorList>
            <person name="Jeong J.-H."/>
            <person name="Song I."/>
            <person name="Kim S."/>
            <person name="Choi T."/>
            <person name="Kim D."/>
            <person name="Ryu S."/>
            <person name="Kim W."/>
        </authorList>
    </citation>
    <scope>NUCLEOTIDE SEQUENCE [LARGE SCALE GENOMIC DNA]</scope>
    <source>
        <tissue evidence="3">Muscle</tissue>
    </source>
</reference>
<keyword evidence="2" id="KW-0472">Membrane</keyword>
<sequence length="141" mass="15375">MAASDSHPVLPSSQMSVFSGKHEPSAPQTTTTPRTNKLRESENSHKTSVKEVGKALQWEGRKGGEARPKVMMVVEGGWGEEGSCEGNLSVCLLGPRGYRKGGEVNLVYFFFVFSHTCLCVLGGRGRIRCVKFTRCFIHIGG</sequence>
<proteinExistence type="predicted"/>
<dbReference type="Proteomes" id="UP000324222">
    <property type="component" value="Unassembled WGS sequence"/>
</dbReference>
<evidence type="ECO:0000256" key="2">
    <source>
        <dbReference type="SAM" id="Phobius"/>
    </source>
</evidence>
<name>A0A5B7JD50_PORTR</name>
<evidence type="ECO:0000256" key="1">
    <source>
        <dbReference type="SAM" id="MobiDB-lite"/>
    </source>
</evidence>
<comment type="caution">
    <text evidence="3">The sequence shown here is derived from an EMBL/GenBank/DDBJ whole genome shotgun (WGS) entry which is preliminary data.</text>
</comment>
<feature type="region of interest" description="Disordered" evidence="1">
    <location>
        <begin position="1"/>
        <end position="58"/>
    </location>
</feature>